<evidence type="ECO:0008006" key="4">
    <source>
        <dbReference type="Google" id="ProtNLM"/>
    </source>
</evidence>
<feature type="transmembrane region" description="Helical" evidence="1">
    <location>
        <begin position="184"/>
        <end position="203"/>
    </location>
</feature>
<dbReference type="STRING" id="401053.AciPR4_3926"/>
<dbReference type="Proteomes" id="UP000006844">
    <property type="component" value="Chromosome"/>
</dbReference>
<evidence type="ECO:0000256" key="1">
    <source>
        <dbReference type="SAM" id="Phobius"/>
    </source>
</evidence>
<sequence>MRFPHIHIGWPQRIAAVFLLIFFAQCLFVIGRTPLSETDYRYALCGREMWEKPAPVAGYFTTCGNMQGDGTLAYRVAGLPLTTAILVLRLEDEIAEGLDHLKAPDKRTYVPNPVGGSTHDLRHQIKGIPYLLRVPFTLFGVWIAGGVWWVSRRLFGNLGGFLALGLFCFSPSVVSSSTTPNNEILALWGLYGLIYTAIGIAHAMYGPRRKWKPRILIFTLALGLTAAAHLLAALFGFLAATIFLFYVAERRRSAVLPLLAFTSIGALFILLASYAFRLHAFLYAFTGGAARFVLSSTPFLLYVKNQQNLPTIAALTVALVLYLFIRRSRYFGNTTPLLVALCLFSLATTQIASSPWLWALPFLFTFISGVFADALETRSRKLYLALSAAILLAQATFCFLALRGMTDPVITLSLPS</sequence>
<dbReference type="EMBL" id="CP002467">
    <property type="protein sequence ID" value="ADV84675.1"/>
    <property type="molecule type" value="Genomic_DNA"/>
</dbReference>
<feature type="transmembrane region" description="Helical" evidence="1">
    <location>
        <begin position="215"/>
        <end position="248"/>
    </location>
</feature>
<feature type="transmembrane region" description="Helical" evidence="1">
    <location>
        <begin position="382"/>
        <end position="402"/>
    </location>
</feature>
<reference evidence="2 3" key="1">
    <citation type="journal article" date="2012" name="Stand. Genomic Sci.">
        <title>Complete genome sequence of Terriglobus saanensis type strain SP1PR4(T), an Acidobacteria from tundra soil.</title>
        <authorList>
            <person name="Rawat S.R."/>
            <person name="Mannisto M.K."/>
            <person name="Starovoytov V."/>
            <person name="Goodwin L."/>
            <person name="Nolan M."/>
            <person name="Hauser L."/>
            <person name="Land M."/>
            <person name="Davenport K.W."/>
            <person name="Woyke T."/>
            <person name="Haggblom M.M."/>
        </authorList>
    </citation>
    <scope>NUCLEOTIDE SEQUENCE</scope>
    <source>
        <strain evidence="3">ATCC BAA-1853 / DSM 23119 / SP1PR4</strain>
    </source>
</reference>
<dbReference type="KEGG" id="tsa:AciPR4_3926"/>
<feature type="transmembrane region" description="Helical" evidence="1">
    <location>
        <begin position="355"/>
        <end position="375"/>
    </location>
</feature>
<dbReference type="HOGENOM" id="CLU_688431_0_0_0"/>
<accession>E8V2X8</accession>
<feature type="transmembrane region" description="Helical" evidence="1">
    <location>
        <begin position="309"/>
        <end position="325"/>
    </location>
</feature>
<keyword evidence="3" id="KW-1185">Reference proteome</keyword>
<feature type="transmembrane region" description="Helical" evidence="1">
    <location>
        <begin position="330"/>
        <end position="349"/>
    </location>
</feature>
<feature type="transmembrane region" description="Helical" evidence="1">
    <location>
        <begin position="254"/>
        <end position="274"/>
    </location>
</feature>
<dbReference type="OrthoDB" id="104153at2"/>
<feature type="transmembrane region" description="Helical" evidence="1">
    <location>
        <begin position="130"/>
        <end position="151"/>
    </location>
</feature>
<dbReference type="eggNOG" id="ENOG502Z971">
    <property type="taxonomic scope" value="Bacteria"/>
</dbReference>
<dbReference type="RefSeq" id="WP_013570405.1">
    <property type="nucleotide sequence ID" value="NC_014963.1"/>
</dbReference>
<dbReference type="AlphaFoldDB" id="E8V2X8"/>
<proteinExistence type="predicted"/>
<evidence type="ECO:0000313" key="3">
    <source>
        <dbReference type="Proteomes" id="UP000006844"/>
    </source>
</evidence>
<feature type="transmembrane region" description="Helical" evidence="1">
    <location>
        <begin position="12"/>
        <end position="31"/>
    </location>
</feature>
<keyword evidence="1" id="KW-0812">Transmembrane</keyword>
<evidence type="ECO:0000313" key="2">
    <source>
        <dbReference type="EMBL" id="ADV84675.1"/>
    </source>
</evidence>
<gene>
    <name evidence="2" type="ordered locus">AciPR4_3926</name>
</gene>
<keyword evidence="1" id="KW-1133">Transmembrane helix</keyword>
<protein>
    <recommendedName>
        <fullName evidence="4">Glycosyltransferase RgtA/B/C/D-like domain-containing protein</fullName>
    </recommendedName>
</protein>
<feature type="transmembrane region" description="Helical" evidence="1">
    <location>
        <begin position="158"/>
        <end position="178"/>
    </location>
</feature>
<organism evidence="2 3">
    <name type="scientific">Terriglobus saanensis (strain ATCC BAA-1853 / DSM 23119 / SP1PR4)</name>
    <dbReference type="NCBI Taxonomy" id="401053"/>
    <lineage>
        <taxon>Bacteria</taxon>
        <taxon>Pseudomonadati</taxon>
        <taxon>Acidobacteriota</taxon>
        <taxon>Terriglobia</taxon>
        <taxon>Terriglobales</taxon>
        <taxon>Acidobacteriaceae</taxon>
        <taxon>Terriglobus</taxon>
    </lineage>
</organism>
<name>E8V2X8_TERSS</name>
<keyword evidence="1" id="KW-0472">Membrane</keyword>